<dbReference type="KEGG" id="halh:HTSR_0723"/>
<dbReference type="KEGG" id="hhsr:HSR6_0749"/>
<dbReference type="PANTHER" id="PTHR36529">
    <property type="entry name" value="SLL1095 PROTEIN"/>
    <property type="match status" value="1"/>
</dbReference>
<name>A0A1D8S3I7_9EURY</name>
<evidence type="ECO:0000313" key="3">
    <source>
        <dbReference type="Proteomes" id="UP000185608"/>
    </source>
</evidence>
<dbReference type="PANTHER" id="PTHR36529:SF1">
    <property type="entry name" value="GLYCOSYLTRANSFERASE"/>
    <property type="match status" value="1"/>
</dbReference>
<dbReference type="Gene3D" id="3.90.550.10">
    <property type="entry name" value="Spore Coat Polysaccharide Biosynthesis Protein SpsA, Chain A"/>
    <property type="match status" value="1"/>
</dbReference>
<accession>A0A1J1AAP0</accession>
<dbReference type="GeneID" id="30417270"/>
<dbReference type="AlphaFoldDB" id="A0A1D8S3I7"/>
<organism evidence="1 3">
    <name type="scientific">Halodesulfurarchaeum formicicum</name>
    <dbReference type="NCBI Taxonomy" id="1873524"/>
    <lineage>
        <taxon>Archaea</taxon>
        <taxon>Methanobacteriati</taxon>
        <taxon>Methanobacteriota</taxon>
        <taxon>Stenosarchaea group</taxon>
        <taxon>Halobacteria</taxon>
        <taxon>Halobacteriales</taxon>
        <taxon>Halobacteriaceae</taxon>
        <taxon>Halodesulfurarchaeum</taxon>
    </lineage>
</organism>
<gene>
    <name evidence="2" type="ORF">HSR6_0749</name>
    <name evidence="1" type="ORF">HTSR_0723</name>
</gene>
<dbReference type="EMBL" id="CP016070">
    <property type="protein sequence ID" value="AOW79913.1"/>
    <property type="molecule type" value="Genomic_DNA"/>
</dbReference>
<dbReference type="RefSeq" id="WP_070364649.1">
    <property type="nucleotide sequence ID" value="NZ_CP016070.1"/>
</dbReference>
<dbReference type="STRING" id="1873524.HSR6_0749"/>
<dbReference type="InterPro" id="IPR018641">
    <property type="entry name" value="Trfase_1_rSAM/seldom-assoc"/>
</dbReference>
<dbReference type="Proteomes" id="UP000186165">
    <property type="component" value="Chromosome"/>
</dbReference>
<proteinExistence type="predicted"/>
<reference evidence="1 3" key="1">
    <citation type="submission" date="2016-06" db="EMBL/GenBank/DDBJ databases">
        <title>Discovery of anaerobic lithoheterotrophic haloarchaeon capable of sulfur respiration by hydrogen and formate.</title>
        <authorList>
            <person name="Sorokin D.Y."/>
            <person name="Kublanov I.V."/>
            <person name="Roman P."/>
            <person name="Sinninghe Damste J.S."/>
            <person name="Golyshin P.N."/>
            <person name="Rojo D."/>
            <person name="Ciordia S."/>
            <person name="Mena Md.C."/>
            <person name="Ferrer M."/>
            <person name="Smedile F."/>
            <person name="Messina E."/>
            <person name="La Cono V."/>
            <person name="Yakimov M.M."/>
        </authorList>
    </citation>
    <scope>NUCLEOTIDE SEQUENCE [LARGE SCALE GENOMIC DNA]</scope>
    <source>
        <strain evidence="1 3">HTSR1</strain>
    </source>
</reference>
<dbReference type="EMBL" id="CP016804">
    <property type="protein sequence ID" value="APE95206.1"/>
    <property type="molecule type" value="Genomic_DNA"/>
</dbReference>
<reference evidence="4" key="2">
    <citation type="submission" date="2016-08" db="EMBL/GenBank/DDBJ databases">
        <title>Discovery of first anaerobic lithoheterotrophic haloarchae widely represented in hypersaline habitats.</title>
        <authorList>
            <person name="Sorokin D.Y."/>
            <person name="Kublanov I.V."/>
            <person name="Roman P."/>
            <person name="Sinninghe Damste J.S."/>
            <person name="Golyshin P.N."/>
            <person name="Rojo D."/>
            <person name="Ciordia S."/>
            <person name="Mena Md.C."/>
            <person name="Ferrer M."/>
            <person name="Smedile F."/>
            <person name="Messina E."/>
            <person name="La Cono V."/>
            <person name="Yakimov M.M."/>
        </authorList>
    </citation>
    <scope>NUCLEOTIDE SEQUENCE [LARGE SCALE GENOMIC DNA]</scope>
    <source>
        <strain evidence="4">HSR6</strain>
    </source>
</reference>
<dbReference type="InterPro" id="IPR029044">
    <property type="entry name" value="Nucleotide-diphossugar_trans"/>
</dbReference>
<protein>
    <recommendedName>
        <fullName evidence="5">DUF2064 domain-containing protein</fullName>
    </recommendedName>
</protein>
<dbReference type="OrthoDB" id="168607at2157"/>
<evidence type="ECO:0000313" key="1">
    <source>
        <dbReference type="EMBL" id="AOW79913.1"/>
    </source>
</evidence>
<dbReference type="Proteomes" id="UP000185608">
    <property type="component" value="Chromosome"/>
</dbReference>
<evidence type="ECO:0000313" key="4">
    <source>
        <dbReference type="Proteomes" id="UP000186165"/>
    </source>
</evidence>
<evidence type="ECO:0008006" key="5">
    <source>
        <dbReference type="Google" id="ProtNLM"/>
    </source>
</evidence>
<accession>A0A1D8S3I7</accession>
<keyword evidence="4" id="KW-1185">Reference proteome</keyword>
<evidence type="ECO:0000313" key="2">
    <source>
        <dbReference type="EMBL" id="APE95206.1"/>
    </source>
</evidence>
<sequence>MTTVVLVADPPVEGIACQRLLEETELTPADGLELYRALLGDTMETLARSTIDILVNYPTAEGLPAGADPEADLREIAAEAMSADRLADVRFEPQVGSNFSAIAGNAITHLVRDEGRQSAAALRPCVPRLARSVVDEATLNLRRDDVILGPAARGDVYFAGFAEPIDFEDAFETRPIEELTRRATEADLDVGFVQQRTVLDSPADFRTVRSRIEADHLAGKPVPERFWNVIQERGIEVEDGVVQSAETA</sequence>
<reference evidence="2" key="3">
    <citation type="journal article" date="2017" name="ISME J.">
        <title>Discovery of anaerobic lithoheterotrophic haloarchaea, ubiquitous in hypersaline habitats.</title>
        <authorList>
            <person name="Sorokin D.Y."/>
            <person name="Messina E."/>
            <person name="Smedile F."/>
            <person name="Roman P."/>
            <person name="Damste J.S.S."/>
            <person name="Ciordia S."/>
            <person name="Mena M.C."/>
            <person name="Ferrer M."/>
            <person name="Golyshin P.N."/>
            <person name="Kublanov I.V."/>
            <person name="Samarov N.I."/>
            <person name="Toshchakov S.V."/>
            <person name="La Cono V."/>
            <person name="Yakimov M.M."/>
        </authorList>
    </citation>
    <scope>NUCLEOTIDE SEQUENCE</scope>
    <source>
        <strain evidence="2">HSR6</strain>
    </source>
</reference>